<dbReference type="PROSITE" id="PS50968">
    <property type="entry name" value="BIOTINYL_LIPOYL"/>
    <property type="match status" value="1"/>
</dbReference>
<keyword evidence="3 4" id="KW-0450">Lipoyl</keyword>
<evidence type="ECO:0000256" key="1">
    <source>
        <dbReference type="ARBA" id="ARBA00001938"/>
    </source>
</evidence>
<dbReference type="InterPro" id="IPR011053">
    <property type="entry name" value="Single_hybrid_motif"/>
</dbReference>
<dbReference type="Proteomes" id="UP000023795">
    <property type="component" value="Unassembled WGS sequence"/>
</dbReference>
<feature type="domain" description="Lipoyl-binding" evidence="6">
    <location>
        <begin position="4"/>
        <end position="79"/>
    </location>
</feature>
<dbReference type="EC" id="2.3.1.-" evidence="4"/>
<dbReference type="InterPro" id="IPR001078">
    <property type="entry name" value="2-oxoacid_DH_actylTfrase"/>
</dbReference>
<evidence type="ECO:0000313" key="8">
    <source>
        <dbReference type="EMBL" id="ELA09504.1"/>
    </source>
</evidence>
<comment type="cofactor">
    <cofactor evidence="1 4">
        <name>(R)-lipoate</name>
        <dbReference type="ChEBI" id="CHEBI:83088"/>
    </cofactor>
</comment>
<dbReference type="CDD" id="cd06849">
    <property type="entry name" value="lipoyl_domain"/>
    <property type="match status" value="1"/>
</dbReference>
<evidence type="ECO:0000256" key="2">
    <source>
        <dbReference type="ARBA" id="ARBA00007317"/>
    </source>
</evidence>
<keyword evidence="4 8" id="KW-0808">Transferase</keyword>
<dbReference type="AlphaFoldDB" id="L2F8W4"/>
<dbReference type="Pfam" id="PF00198">
    <property type="entry name" value="2-oxoacid_dh"/>
    <property type="match status" value="1"/>
</dbReference>
<keyword evidence="9" id="KW-1185">Reference proteome</keyword>
<dbReference type="InterPro" id="IPR036625">
    <property type="entry name" value="E3-bd_dom_sf"/>
</dbReference>
<dbReference type="InterPro" id="IPR023213">
    <property type="entry name" value="CAT-like_dom_sf"/>
</dbReference>
<dbReference type="PANTHER" id="PTHR23151:SF90">
    <property type="entry name" value="DIHYDROLIPOYLLYSINE-RESIDUE ACETYLTRANSFERASE COMPONENT OF PYRUVATE DEHYDROGENASE COMPLEX, MITOCHONDRIAL-RELATED"/>
    <property type="match status" value="1"/>
</dbReference>
<dbReference type="Pfam" id="PF00364">
    <property type="entry name" value="Biotin_lipoyl"/>
    <property type="match status" value="1"/>
</dbReference>
<dbReference type="Gene3D" id="2.40.50.100">
    <property type="match status" value="1"/>
</dbReference>
<protein>
    <recommendedName>
        <fullName evidence="4">Dihydrolipoamide acetyltransferase component of pyruvate dehydrogenase complex</fullName>
        <ecNumber evidence="4">2.3.1.-</ecNumber>
    </recommendedName>
</protein>
<evidence type="ECO:0000259" key="6">
    <source>
        <dbReference type="PROSITE" id="PS50968"/>
    </source>
</evidence>
<organism evidence="8 9">
    <name type="scientific">Moraxella macacae 0408225</name>
    <dbReference type="NCBI Taxonomy" id="1230338"/>
    <lineage>
        <taxon>Bacteria</taxon>
        <taxon>Pseudomonadati</taxon>
        <taxon>Pseudomonadota</taxon>
        <taxon>Gammaproteobacteria</taxon>
        <taxon>Moraxellales</taxon>
        <taxon>Moraxellaceae</taxon>
        <taxon>Moraxella</taxon>
    </lineage>
</organism>
<feature type="compositionally biased region" description="Low complexity" evidence="5">
    <location>
        <begin position="316"/>
        <end position="330"/>
    </location>
</feature>
<dbReference type="Gene3D" id="3.30.559.10">
    <property type="entry name" value="Chloramphenicol acetyltransferase-like domain"/>
    <property type="match status" value="1"/>
</dbReference>
<comment type="similarity">
    <text evidence="2 4">Belongs to the 2-oxoacid dehydrogenase family.</text>
</comment>
<dbReference type="GO" id="GO:0006086">
    <property type="term" value="P:pyruvate decarboxylation to acetyl-CoA"/>
    <property type="evidence" value="ECO:0007669"/>
    <property type="project" value="InterPro"/>
</dbReference>
<dbReference type="PROSITE" id="PS51826">
    <property type="entry name" value="PSBD"/>
    <property type="match status" value="1"/>
</dbReference>
<evidence type="ECO:0000259" key="7">
    <source>
        <dbReference type="PROSITE" id="PS51826"/>
    </source>
</evidence>
<name>L2F8W4_9GAMM</name>
<sequence>MDKIKTLEIPKWGLSMEEGSISSWLISEGDAFVKGDELCEIETSKIVNALEAQFDSTLRKILAQEGETLAVGKIIAVCADSSVSDDEIANFIAGIANLDNSANSSTSDDNAADNSADEVLGNPEITAAEMPEVVQVKQDKSEIGNLDNLQNLDGVVVNSEDGGEPSTPKPTAQNSDNEAIPKALQGYQDDDSLVATPHARRTAKELDINLKAVTASHKGRITLSDIAQALEQAGSSVQLLPDKQHAAAKVKPTPKPSTLDDSKVPATPLARELATRLGVNLHDCLATASKGRVGVTDVMRAKEYFADDSAKSEQNSAPKSTTTSTPAQSAHSDEPTVIPMNAMRRTIAKRLQQAKQNAPHFRLSLDVDMTALQDLRAALNDGKDDKPKLSINDLLIKVAAHTLMQIPQVNVQFDDSKQQILQFAHADISVAVAIDGGLITPIVKAADTKGLWEISTTMKDLAARAKTGKLTPDEFMGGSFSISNLGMMGIVQFDAIINPPQGAILAIGATQMRAVVLDGAIVARPMMTVTLSCDHRVIDGALGAKFLAQFKKNAETPALMLG</sequence>
<feature type="domain" description="Peripheral subunit-binding (PSBD)" evidence="7">
    <location>
        <begin position="194"/>
        <end position="230"/>
    </location>
</feature>
<dbReference type="SUPFAM" id="SSF52777">
    <property type="entry name" value="CoA-dependent acyltransferases"/>
    <property type="match status" value="1"/>
</dbReference>
<evidence type="ECO:0000256" key="3">
    <source>
        <dbReference type="ARBA" id="ARBA00022823"/>
    </source>
</evidence>
<dbReference type="PANTHER" id="PTHR23151">
    <property type="entry name" value="DIHYDROLIPOAMIDE ACETYL/SUCCINYL-TRANSFERASE-RELATED"/>
    <property type="match status" value="1"/>
</dbReference>
<dbReference type="EMBL" id="ANIN01000001">
    <property type="protein sequence ID" value="ELA09504.1"/>
    <property type="molecule type" value="Genomic_DNA"/>
</dbReference>
<dbReference type="RefSeq" id="WP_009767323.1">
    <property type="nucleotide sequence ID" value="NZ_ANIN01000001.1"/>
</dbReference>
<keyword evidence="4" id="KW-0012">Acyltransferase</keyword>
<dbReference type="Gene3D" id="4.10.320.10">
    <property type="entry name" value="E3-binding domain"/>
    <property type="match status" value="2"/>
</dbReference>
<dbReference type="eggNOG" id="COG0508">
    <property type="taxonomic scope" value="Bacteria"/>
</dbReference>
<dbReference type="SUPFAM" id="SSF47005">
    <property type="entry name" value="Peripheral subunit-binding domain of 2-oxo acid dehydrogenase complex"/>
    <property type="match status" value="2"/>
</dbReference>
<comment type="caution">
    <text evidence="8">The sequence shown here is derived from an EMBL/GenBank/DDBJ whole genome shotgun (WGS) entry which is preliminary data.</text>
</comment>
<feature type="region of interest" description="Disordered" evidence="5">
    <location>
        <begin position="155"/>
        <end position="176"/>
    </location>
</feature>
<dbReference type="Pfam" id="PF02817">
    <property type="entry name" value="E3_binding"/>
    <property type="match status" value="1"/>
</dbReference>
<feature type="region of interest" description="Disordered" evidence="5">
    <location>
        <begin position="308"/>
        <end position="336"/>
    </location>
</feature>
<dbReference type="PATRIC" id="fig|1230338.3.peg.832"/>
<proteinExistence type="inferred from homology"/>
<evidence type="ECO:0000313" key="9">
    <source>
        <dbReference type="Proteomes" id="UP000023795"/>
    </source>
</evidence>
<accession>L2F8W4</accession>
<dbReference type="OrthoDB" id="2086224at2"/>
<dbReference type="InterPro" id="IPR004167">
    <property type="entry name" value="PSBD"/>
</dbReference>
<reference evidence="8 9" key="1">
    <citation type="journal article" date="2013" name="Genome Announc.">
        <title>Genome Sequence of Moraxella macacae 0408225, a Novel Bacterial Species Isolated from a Cynomolgus Macaque with Epistaxis.</title>
        <authorList>
            <person name="Ladner J.T."/>
            <person name="Whitehouse C.A."/>
            <person name="Koroleva G.I."/>
            <person name="Palacios G.F."/>
        </authorList>
    </citation>
    <scope>NUCLEOTIDE SEQUENCE [LARGE SCALE GENOMIC DNA]</scope>
    <source>
        <strain evidence="8 9">0408225</strain>
    </source>
</reference>
<dbReference type="SUPFAM" id="SSF51230">
    <property type="entry name" value="Single hybrid motif"/>
    <property type="match status" value="1"/>
</dbReference>
<dbReference type="GO" id="GO:0016746">
    <property type="term" value="F:acyltransferase activity"/>
    <property type="evidence" value="ECO:0007669"/>
    <property type="project" value="UniProtKB-KW"/>
</dbReference>
<evidence type="ECO:0000256" key="5">
    <source>
        <dbReference type="SAM" id="MobiDB-lite"/>
    </source>
</evidence>
<evidence type="ECO:0000256" key="4">
    <source>
        <dbReference type="RuleBase" id="RU003423"/>
    </source>
</evidence>
<dbReference type="GO" id="GO:0045254">
    <property type="term" value="C:pyruvate dehydrogenase complex"/>
    <property type="evidence" value="ECO:0007669"/>
    <property type="project" value="InterPro"/>
</dbReference>
<gene>
    <name evidence="8" type="ORF">MOMA_03840</name>
</gene>
<dbReference type="InterPro" id="IPR000089">
    <property type="entry name" value="Biotin_lipoyl"/>
</dbReference>
<dbReference type="STRING" id="1230338.MOMA_03840"/>
<dbReference type="InterPro" id="IPR045257">
    <property type="entry name" value="E2/Pdx1"/>
</dbReference>